<dbReference type="SUPFAM" id="SSF48371">
    <property type="entry name" value="ARM repeat"/>
    <property type="match status" value="1"/>
</dbReference>
<accession>A0AA40EQL6</accession>
<feature type="region of interest" description="Disordered" evidence="2">
    <location>
        <begin position="74"/>
        <end position="95"/>
    </location>
</feature>
<dbReference type="Proteomes" id="UP001172155">
    <property type="component" value="Unassembled WGS sequence"/>
</dbReference>
<dbReference type="PANTHER" id="PTHR32226:SF2">
    <property type="entry name" value="TELO2-INTERACTING PROTEIN 2"/>
    <property type="match status" value="1"/>
</dbReference>
<name>A0AA40EQL6_9PEZI</name>
<dbReference type="InterPro" id="IPR016024">
    <property type="entry name" value="ARM-type_fold"/>
</dbReference>
<proteinExistence type="inferred from homology"/>
<organism evidence="3 4">
    <name type="scientific">Schizothecium vesticola</name>
    <dbReference type="NCBI Taxonomy" id="314040"/>
    <lineage>
        <taxon>Eukaryota</taxon>
        <taxon>Fungi</taxon>
        <taxon>Dikarya</taxon>
        <taxon>Ascomycota</taxon>
        <taxon>Pezizomycotina</taxon>
        <taxon>Sordariomycetes</taxon>
        <taxon>Sordariomycetidae</taxon>
        <taxon>Sordariales</taxon>
        <taxon>Schizotheciaceae</taxon>
        <taxon>Schizothecium</taxon>
    </lineage>
</organism>
<dbReference type="Pfam" id="PF10521">
    <property type="entry name" value="Tti2"/>
    <property type="match status" value="1"/>
</dbReference>
<dbReference type="EMBL" id="JAUKUD010000005">
    <property type="protein sequence ID" value="KAK0743712.1"/>
    <property type="molecule type" value="Genomic_DNA"/>
</dbReference>
<evidence type="ECO:0000313" key="4">
    <source>
        <dbReference type="Proteomes" id="UP001172155"/>
    </source>
</evidence>
<comment type="caution">
    <text evidence="3">The sequence shown here is derived from an EMBL/GenBank/DDBJ whole genome shotgun (WGS) entry which is preliminary data.</text>
</comment>
<dbReference type="PANTHER" id="PTHR32226">
    <property type="entry name" value="TELO2-INTERACTING PROTEIN 2"/>
    <property type="match status" value="1"/>
</dbReference>
<dbReference type="AlphaFoldDB" id="A0AA40EQL6"/>
<reference evidence="3" key="1">
    <citation type="submission" date="2023-06" db="EMBL/GenBank/DDBJ databases">
        <title>Genome-scale phylogeny and comparative genomics of the fungal order Sordariales.</title>
        <authorList>
            <consortium name="Lawrence Berkeley National Laboratory"/>
            <person name="Hensen N."/>
            <person name="Bonometti L."/>
            <person name="Westerberg I."/>
            <person name="Brannstrom I.O."/>
            <person name="Guillou S."/>
            <person name="Cros-Aarteil S."/>
            <person name="Calhoun S."/>
            <person name="Haridas S."/>
            <person name="Kuo A."/>
            <person name="Mondo S."/>
            <person name="Pangilinan J."/>
            <person name="Riley R."/>
            <person name="LaButti K."/>
            <person name="Andreopoulos B."/>
            <person name="Lipzen A."/>
            <person name="Chen C."/>
            <person name="Yanf M."/>
            <person name="Daum C."/>
            <person name="Ng V."/>
            <person name="Clum A."/>
            <person name="Steindorff A."/>
            <person name="Ohm R."/>
            <person name="Martin F."/>
            <person name="Silar P."/>
            <person name="Natvig D."/>
            <person name="Lalanne C."/>
            <person name="Gautier V."/>
            <person name="Ament-velasquez S.L."/>
            <person name="Kruys A."/>
            <person name="Hutchinson M.I."/>
            <person name="Powell A.J."/>
            <person name="Barry K."/>
            <person name="Miller A.N."/>
            <person name="Grigoriev I.V."/>
            <person name="Debuchy R."/>
            <person name="Gladieux P."/>
            <person name="Thoren M.H."/>
            <person name="Johannesson H."/>
        </authorList>
    </citation>
    <scope>NUCLEOTIDE SEQUENCE</scope>
    <source>
        <strain evidence="3">SMH3187-1</strain>
    </source>
</reference>
<sequence length="517" mass="55957">MASSRPLQTAAAGLNSALSAITNEGDRLNQKNTISRTIEQLTSLLEDESLSVSDAEIESAAAAVAKTISPVLVGLDSRPRTNDNDDDDDTSQTPETYRHIVQRGTEFSKAAIRCLDLLAQRSISAVAAADQVLLTLTAFADESEPWIPSVEVSTQASNLLDRLLGDAPAKEQFMAESVLQRYLRPLFSKSKPEAITSSGRKAAFVDPFRGRGEGLPDDSAETKPWKFTDLRAIPAVAWVIREADELFITKHWPLFIPVLLTLVDDQSTGVRRQGLLVLKCFLEKYPSKTLHGTGLAQVFEDAIFPTLNFLPSLTPEDESVQLLGPAFEALLCLARKQASPTTGPTTKEPRPNSTLLDKVLREGVFSAYFHCKDHPRIVTVLCQQTISIANQLGIHTVKHLKDLIPMLSTILSNPFGPAAPATLLAAIKALQAVLQTCWPRIPTSPWQDEIINALSLCWLAACDQATRPGTILSELSATGAMLAAVLRTQGVELADVVAPLVQKEPLLAALFASSPSS</sequence>
<evidence type="ECO:0000256" key="1">
    <source>
        <dbReference type="ARBA" id="ARBA00034736"/>
    </source>
</evidence>
<gene>
    <name evidence="3" type="ORF">B0T18DRAFT_189408</name>
</gene>
<evidence type="ECO:0000313" key="3">
    <source>
        <dbReference type="EMBL" id="KAK0743712.1"/>
    </source>
</evidence>
<dbReference type="Gene3D" id="1.25.10.10">
    <property type="entry name" value="Leucine-rich Repeat Variant"/>
    <property type="match status" value="1"/>
</dbReference>
<protein>
    <submittedName>
        <fullName evidence="3">Uncharacterized protein</fullName>
    </submittedName>
</protein>
<keyword evidence="4" id="KW-1185">Reference proteome</keyword>
<dbReference type="GO" id="GO:0005829">
    <property type="term" value="C:cytosol"/>
    <property type="evidence" value="ECO:0007669"/>
    <property type="project" value="TreeGrafter"/>
</dbReference>
<comment type="similarity">
    <text evidence="1">Belongs to the TTI2 family.</text>
</comment>
<dbReference type="GO" id="GO:0005634">
    <property type="term" value="C:nucleus"/>
    <property type="evidence" value="ECO:0007669"/>
    <property type="project" value="TreeGrafter"/>
</dbReference>
<dbReference type="GO" id="GO:0110078">
    <property type="term" value="C:TTT Hsp90 cochaperone complex"/>
    <property type="evidence" value="ECO:0007669"/>
    <property type="project" value="InterPro"/>
</dbReference>
<evidence type="ECO:0000256" key="2">
    <source>
        <dbReference type="SAM" id="MobiDB-lite"/>
    </source>
</evidence>
<dbReference type="InterPro" id="IPR018870">
    <property type="entry name" value="Tti2"/>
</dbReference>
<dbReference type="InterPro" id="IPR011989">
    <property type="entry name" value="ARM-like"/>
</dbReference>